<feature type="non-terminal residue" evidence="1">
    <location>
        <position position="1"/>
    </location>
</feature>
<dbReference type="EMBL" id="AMCI01006109">
    <property type="protein sequence ID" value="EJW94913.1"/>
    <property type="molecule type" value="Genomic_DNA"/>
</dbReference>
<comment type="caution">
    <text evidence="1">The sequence shown here is derived from an EMBL/GenBank/DDBJ whole genome shotgun (WGS) entry which is preliminary data.</text>
</comment>
<dbReference type="AlphaFoldDB" id="J9FKF4"/>
<accession>J9FKF4</accession>
<evidence type="ECO:0000313" key="1">
    <source>
        <dbReference type="EMBL" id="EJW94913.1"/>
    </source>
</evidence>
<name>J9FKF4_9ZZZZ</name>
<organism evidence="1">
    <name type="scientific">gut metagenome</name>
    <dbReference type="NCBI Taxonomy" id="749906"/>
    <lineage>
        <taxon>unclassified sequences</taxon>
        <taxon>metagenomes</taxon>
        <taxon>organismal metagenomes</taxon>
    </lineage>
</organism>
<protein>
    <submittedName>
        <fullName evidence="1">Uncharacterized protein</fullName>
    </submittedName>
</protein>
<reference evidence="1" key="1">
    <citation type="journal article" date="2012" name="PLoS ONE">
        <title>Gene sets for utilization of primary and secondary nutrition supplies in the distal gut of endangered iberian lynx.</title>
        <authorList>
            <person name="Alcaide M."/>
            <person name="Messina E."/>
            <person name="Richter M."/>
            <person name="Bargiela R."/>
            <person name="Peplies J."/>
            <person name="Huws S.A."/>
            <person name="Newbold C.J."/>
            <person name="Golyshin P.N."/>
            <person name="Simon M.A."/>
            <person name="Lopez G."/>
            <person name="Yakimov M.M."/>
            <person name="Ferrer M."/>
        </authorList>
    </citation>
    <scope>NUCLEOTIDE SEQUENCE</scope>
</reference>
<sequence>DLQKDSQLKKMMENNLGALFINQSWIDLYWTNGVPKGFEEWLSNSQYQKLIYVRENQKPLLLDSPGL</sequence>
<gene>
    <name evidence="1" type="ORF">EVA_16982</name>
</gene>
<proteinExistence type="predicted"/>